<feature type="region of interest" description="Disordered" evidence="2">
    <location>
        <begin position="111"/>
        <end position="148"/>
    </location>
</feature>
<reference evidence="4" key="1">
    <citation type="submission" date="2017-02" db="EMBL/GenBank/DDBJ databases">
        <authorList>
            <person name="Varghese N."/>
            <person name="Submissions S."/>
        </authorList>
    </citation>
    <scope>NUCLEOTIDE SEQUENCE [LARGE SCALE GENOMIC DNA]</scope>
    <source>
        <strain evidence="4">R11H</strain>
    </source>
</reference>
<gene>
    <name evidence="3" type="ORF">SAMN06295937_100595</name>
</gene>
<protein>
    <recommendedName>
        <fullName evidence="5">Flagellar export protein FliJ</fullName>
    </recommendedName>
</protein>
<dbReference type="Proteomes" id="UP000190044">
    <property type="component" value="Unassembled WGS sequence"/>
</dbReference>
<evidence type="ECO:0000256" key="2">
    <source>
        <dbReference type="SAM" id="MobiDB-lite"/>
    </source>
</evidence>
<sequence length="148" mass="16489">MTTRTARRKRIIRVRSVEHQMAEANLARANGELANLVELAKRLETLRVDLAMAKGEVAGRALNSIGELAVRLDMAKENLTAPLSHASARRDQLGALARRAMAKEESAVRLYERGRKSAEQEMERRSDANRPHRPRGGMQLRLIEGGIA</sequence>
<accession>A0A1T5B432</accession>
<proteinExistence type="predicted"/>
<dbReference type="RefSeq" id="WP_079637695.1">
    <property type="nucleotide sequence ID" value="NZ_FUYP01000005.1"/>
</dbReference>
<dbReference type="AlphaFoldDB" id="A0A1T5B432"/>
<keyword evidence="1" id="KW-0175">Coiled coil</keyword>
<evidence type="ECO:0000313" key="3">
    <source>
        <dbReference type="EMBL" id="SKB41633.1"/>
    </source>
</evidence>
<feature type="coiled-coil region" evidence="1">
    <location>
        <begin position="19"/>
        <end position="56"/>
    </location>
</feature>
<keyword evidence="4" id="KW-1185">Reference proteome</keyword>
<dbReference type="EMBL" id="FUYP01000005">
    <property type="protein sequence ID" value="SKB41633.1"/>
    <property type="molecule type" value="Genomic_DNA"/>
</dbReference>
<evidence type="ECO:0000256" key="1">
    <source>
        <dbReference type="SAM" id="Coils"/>
    </source>
</evidence>
<name>A0A1T5B432_9SPHN</name>
<dbReference type="OrthoDB" id="7450013at2"/>
<evidence type="ECO:0008006" key="5">
    <source>
        <dbReference type="Google" id="ProtNLM"/>
    </source>
</evidence>
<feature type="compositionally biased region" description="Basic and acidic residues" evidence="2">
    <location>
        <begin position="111"/>
        <end position="130"/>
    </location>
</feature>
<organism evidence="3 4">
    <name type="scientific">Sphingopyxis flava</name>
    <dbReference type="NCBI Taxonomy" id="1507287"/>
    <lineage>
        <taxon>Bacteria</taxon>
        <taxon>Pseudomonadati</taxon>
        <taxon>Pseudomonadota</taxon>
        <taxon>Alphaproteobacteria</taxon>
        <taxon>Sphingomonadales</taxon>
        <taxon>Sphingomonadaceae</taxon>
        <taxon>Sphingopyxis</taxon>
    </lineage>
</organism>
<evidence type="ECO:0000313" key="4">
    <source>
        <dbReference type="Proteomes" id="UP000190044"/>
    </source>
</evidence>